<feature type="compositionally biased region" description="Acidic residues" evidence="1">
    <location>
        <begin position="11"/>
        <end position="22"/>
    </location>
</feature>
<gene>
    <name evidence="3" type="ordered locus">Caci_7797</name>
</gene>
<keyword evidence="2" id="KW-1133">Transmembrane helix</keyword>
<keyword evidence="4" id="KW-1185">Reference proteome</keyword>
<dbReference type="HOGENOM" id="CLU_650017_0_0_11"/>
<dbReference type="KEGG" id="cai:Caci_7797"/>
<organism evidence="3 4">
    <name type="scientific">Catenulispora acidiphila (strain DSM 44928 / JCM 14897 / NBRC 102108 / NRRL B-24433 / ID139908)</name>
    <dbReference type="NCBI Taxonomy" id="479433"/>
    <lineage>
        <taxon>Bacteria</taxon>
        <taxon>Bacillati</taxon>
        <taxon>Actinomycetota</taxon>
        <taxon>Actinomycetes</taxon>
        <taxon>Catenulisporales</taxon>
        <taxon>Catenulisporaceae</taxon>
        <taxon>Catenulispora</taxon>
    </lineage>
</organism>
<name>C7QE33_CATAD</name>
<reference evidence="3 4" key="1">
    <citation type="journal article" date="2009" name="Stand. Genomic Sci.">
        <title>Complete genome sequence of Catenulispora acidiphila type strain (ID 139908).</title>
        <authorList>
            <person name="Copeland A."/>
            <person name="Lapidus A."/>
            <person name="Glavina Del Rio T."/>
            <person name="Nolan M."/>
            <person name="Lucas S."/>
            <person name="Chen F."/>
            <person name="Tice H."/>
            <person name="Cheng J.F."/>
            <person name="Bruce D."/>
            <person name="Goodwin L."/>
            <person name="Pitluck S."/>
            <person name="Mikhailova N."/>
            <person name="Pati A."/>
            <person name="Ivanova N."/>
            <person name="Mavromatis K."/>
            <person name="Chen A."/>
            <person name="Palaniappan K."/>
            <person name="Chain P."/>
            <person name="Land M."/>
            <person name="Hauser L."/>
            <person name="Chang Y.J."/>
            <person name="Jeffries C.D."/>
            <person name="Chertkov O."/>
            <person name="Brettin T."/>
            <person name="Detter J.C."/>
            <person name="Han C."/>
            <person name="Ali Z."/>
            <person name="Tindall B.J."/>
            <person name="Goker M."/>
            <person name="Bristow J."/>
            <person name="Eisen J.A."/>
            <person name="Markowitz V."/>
            <person name="Hugenholtz P."/>
            <person name="Kyrpides N.C."/>
            <person name="Klenk H.P."/>
        </authorList>
    </citation>
    <scope>NUCLEOTIDE SEQUENCE [LARGE SCALE GENOMIC DNA]</scope>
    <source>
        <strain evidence="4">DSM 44928 / JCM 14897 / NBRC 102108 / NRRL B-24433 / ID139908</strain>
    </source>
</reference>
<dbReference type="AlphaFoldDB" id="C7QE33"/>
<feature type="region of interest" description="Disordered" evidence="1">
    <location>
        <begin position="1"/>
        <end position="22"/>
    </location>
</feature>
<proteinExistence type="predicted"/>
<keyword evidence="2" id="KW-0472">Membrane</keyword>
<evidence type="ECO:0000256" key="1">
    <source>
        <dbReference type="SAM" id="MobiDB-lite"/>
    </source>
</evidence>
<dbReference type="EMBL" id="CP001700">
    <property type="protein sequence ID" value="ACU76621.1"/>
    <property type="molecule type" value="Genomic_DNA"/>
</dbReference>
<keyword evidence="2" id="KW-0812">Transmembrane</keyword>
<evidence type="ECO:0000313" key="4">
    <source>
        <dbReference type="Proteomes" id="UP000000851"/>
    </source>
</evidence>
<accession>C7QE33</accession>
<dbReference type="InParanoid" id="C7QE33"/>
<sequence length="422" mass="43166">MDTNHGAAGDPSDDEIFGPIEDGEEVFEWVDDQDGTDEPGEQAVKPPPRTFRERMAAVRSGGRRLRDSRREIAAAAAALVLACAIGGACTAWFDTVAGAADRADVVSLAINSVVDGDPAASSYNAHDTSATGQYVVEVANNSPDAVTLTSVSVDAGPLMMTSSAWKPVGGSARIPGGGAVKVALTVRLFCPSILLSQQTGMLAAGPGTGGGVSLAFPAVHVQAVDSDGDPRDMVLPTRVGSSAQLADSQLTFRGPSGAPIPEIVSADAGACGQYATDRNSQRSTISIGADPFPSDVAFDYDKVLSPADHNSFVVGFTVRNTSNRAVTVAARGVTSYGDAPGLRTVWLPASLTLAPGQSAPARLTVSIQDCTSILSSDPVLGGTMLEVDGDGGSPQPVFIDQALTGSLRLAGDIVHQEQAACS</sequence>
<feature type="transmembrane region" description="Helical" evidence="2">
    <location>
        <begin position="72"/>
        <end position="93"/>
    </location>
</feature>
<dbReference type="RefSeq" id="WP_015796346.1">
    <property type="nucleotide sequence ID" value="NC_013131.1"/>
</dbReference>
<dbReference type="Proteomes" id="UP000000851">
    <property type="component" value="Chromosome"/>
</dbReference>
<protein>
    <submittedName>
        <fullName evidence="3">Uncharacterized protein</fullName>
    </submittedName>
</protein>
<evidence type="ECO:0000256" key="2">
    <source>
        <dbReference type="SAM" id="Phobius"/>
    </source>
</evidence>
<evidence type="ECO:0000313" key="3">
    <source>
        <dbReference type="EMBL" id="ACU76621.1"/>
    </source>
</evidence>